<dbReference type="AlphaFoldDB" id="A0A8S4G3M1"/>
<evidence type="ECO:0000313" key="2">
    <source>
        <dbReference type="Proteomes" id="UP000653454"/>
    </source>
</evidence>
<gene>
    <name evidence="1" type="ORF">PLXY2_LOCUS13311</name>
</gene>
<dbReference type="Proteomes" id="UP000653454">
    <property type="component" value="Unassembled WGS sequence"/>
</dbReference>
<accession>A0A8S4G3M1</accession>
<sequence length="673" mass="74768">MCDPTFKRQKTPLEGFGVKPGEIYYTSRTNRATAHYNQYIAKLRASEEEERRGDDLNKTEERDQQQSNFFIRCDRKSLIKKVAQRVDLAMASYQDDLDKKRARLSDLLTKEEEDNIRKFVVQVQSGAELAWKEKEDRLAYLLAKRQKEHEEKYKDTPLLAIQDVTVALRSSLNVWYLDDGTIGGRPEVVSEDLRSLVEGFRRMGLEVNAQKCELYSCSGQASQEVLSQVESVVPGLKILDRSNFLLLGAPIFAEGIPEVLASKMRALRATKCHLSQLSAHVALTILRSCLSMPRMTYDLRTAPVWLYRQETARYDATLKDLSETVLNIEMTSSQLSQASLPIRHGGLGIRRLQDTELPVFLSSSFGVLDLVTRILAIHGDGFSIPFAEEALELWQARCPGSDLPETPQSQRSWDEVLCKNAIDFLLSSQSGVELARLRAVTQPESGIWLHALPSPQLGTLMDDDSLRVAVALRLGCNVCHPHRCVCGAQVDARGRHGLHCVRSAGRLSRHCSINDIVKRALIAANIPSVLEPQGLSTTDGKRPDGLTMIPWERGRCLVWDATCVCTFAPSHVASTSLTPGAAAEEAARLKCQKYGPLLGSYIFAPLALETTGVWGLQGKAFVKEIGRRLRNRGLDFRSGAYLMQRISLAVQRGNAASVLGTFGSDMARVGLLV</sequence>
<dbReference type="PANTHER" id="PTHR48462:SF1">
    <property type="entry name" value="PROTEIN, PUTATIVE-RELATED"/>
    <property type="match status" value="1"/>
</dbReference>
<comment type="caution">
    <text evidence="1">The sequence shown here is derived from an EMBL/GenBank/DDBJ whole genome shotgun (WGS) entry which is preliminary data.</text>
</comment>
<dbReference type="EMBL" id="CAJHNJ030000093">
    <property type="protein sequence ID" value="CAG9135060.1"/>
    <property type="molecule type" value="Genomic_DNA"/>
</dbReference>
<organism evidence="1 2">
    <name type="scientific">Plutella xylostella</name>
    <name type="common">Diamondback moth</name>
    <name type="synonym">Plutella maculipennis</name>
    <dbReference type="NCBI Taxonomy" id="51655"/>
    <lineage>
        <taxon>Eukaryota</taxon>
        <taxon>Metazoa</taxon>
        <taxon>Ecdysozoa</taxon>
        <taxon>Arthropoda</taxon>
        <taxon>Hexapoda</taxon>
        <taxon>Insecta</taxon>
        <taxon>Pterygota</taxon>
        <taxon>Neoptera</taxon>
        <taxon>Endopterygota</taxon>
        <taxon>Lepidoptera</taxon>
        <taxon>Glossata</taxon>
        <taxon>Ditrysia</taxon>
        <taxon>Yponomeutoidea</taxon>
        <taxon>Plutellidae</taxon>
        <taxon>Plutella</taxon>
    </lineage>
</organism>
<dbReference type="PANTHER" id="PTHR48462">
    <property type="entry name" value="PROTEIN, PUTATIVE-RELATED"/>
    <property type="match status" value="1"/>
</dbReference>
<name>A0A8S4G3M1_PLUXY</name>
<evidence type="ECO:0000313" key="1">
    <source>
        <dbReference type="EMBL" id="CAG9135060.1"/>
    </source>
</evidence>
<reference evidence="1" key="1">
    <citation type="submission" date="2020-11" db="EMBL/GenBank/DDBJ databases">
        <authorList>
            <person name="Whiteford S."/>
        </authorList>
    </citation>
    <scope>NUCLEOTIDE SEQUENCE</scope>
</reference>
<keyword evidence="2" id="KW-1185">Reference proteome</keyword>
<protein>
    <submittedName>
        <fullName evidence="1">(diamondback moth) hypothetical protein</fullName>
    </submittedName>
</protein>
<proteinExistence type="predicted"/>